<dbReference type="NCBIfam" id="TIGR04183">
    <property type="entry name" value="Por_Secre_tail"/>
    <property type="match status" value="1"/>
</dbReference>
<proteinExistence type="predicted"/>
<comment type="caution">
    <text evidence="3">The sequence shown here is derived from an EMBL/GenBank/DDBJ whole genome shotgun (WGS) entry which is preliminary data.</text>
</comment>
<evidence type="ECO:0000256" key="1">
    <source>
        <dbReference type="ARBA" id="ARBA00022729"/>
    </source>
</evidence>
<dbReference type="InterPro" id="IPR026444">
    <property type="entry name" value="Secre_tail"/>
</dbReference>
<dbReference type="InterPro" id="IPR001322">
    <property type="entry name" value="Lamin_tail_dom"/>
</dbReference>
<feature type="domain" description="LTD" evidence="2">
    <location>
        <begin position="200"/>
        <end position="303"/>
    </location>
</feature>
<accession>A0ABW3WMA8</accession>
<dbReference type="Proteomes" id="UP001597241">
    <property type="component" value="Unassembled WGS sequence"/>
</dbReference>
<protein>
    <submittedName>
        <fullName evidence="3">Lamin tail domain-containing protein</fullName>
    </submittedName>
</protein>
<evidence type="ECO:0000313" key="4">
    <source>
        <dbReference type="Proteomes" id="UP001597241"/>
    </source>
</evidence>
<organism evidence="3 4">
    <name type="scientific">Lutibacter holmesii</name>
    <dbReference type="NCBI Taxonomy" id="1137985"/>
    <lineage>
        <taxon>Bacteria</taxon>
        <taxon>Pseudomonadati</taxon>
        <taxon>Bacteroidota</taxon>
        <taxon>Flavobacteriia</taxon>
        <taxon>Flavobacteriales</taxon>
        <taxon>Flavobacteriaceae</taxon>
        <taxon>Lutibacter</taxon>
    </lineage>
</organism>
<dbReference type="EMBL" id="JBHTMV010000003">
    <property type="protein sequence ID" value="MFD1293052.1"/>
    <property type="molecule type" value="Genomic_DNA"/>
</dbReference>
<gene>
    <name evidence="3" type="ORF">ACFQ5N_04300</name>
</gene>
<dbReference type="Pfam" id="PF00932">
    <property type="entry name" value="LTD"/>
    <property type="match status" value="1"/>
</dbReference>
<dbReference type="RefSeq" id="WP_386808032.1">
    <property type="nucleotide sequence ID" value="NZ_JBHTMV010000003.1"/>
</dbReference>
<keyword evidence="1" id="KW-0732">Signal</keyword>
<keyword evidence="4" id="KW-1185">Reference proteome</keyword>
<evidence type="ECO:0000313" key="3">
    <source>
        <dbReference type="EMBL" id="MFD1293052.1"/>
    </source>
</evidence>
<reference evidence="4" key="1">
    <citation type="journal article" date="2019" name="Int. J. Syst. Evol. Microbiol.">
        <title>The Global Catalogue of Microorganisms (GCM) 10K type strain sequencing project: providing services to taxonomists for standard genome sequencing and annotation.</title>
        <authorList>
            <consortium name="The Broad Institute Genomics Platform"/>
            <consortium name="The Broad Institute Genome Sequencing Center for Infectious Disease"/>
            <person name="Wu L."/>
            <person name="Ma J."/>
        </authorList>
    </citation>
    <scope>NUCLEOTIDE SEQUENCE [LARGE SCALE GENOMIC DNA]</scope>
    <source>
        <strain evidence="4">CCUG 62221</strain>
    </source>
</reference>
<name>A0ABW3WMA8_9FLAO</name>
<sequence>MFSLCAFLFGYGQTILFEGDISIIGIDTPSEDFVFVTFVDLDAGTEIYFTDEEADGDNTIGAGEGTILYTVPVGGVLAGTAISYSVNTSNFNVTADGDIQLADSGDGLIAYQGTSVGNVTTFLHAVAKDASVMGTFPNGFSNYVLLNSDDGKYFGVRDGKTAGEFAVEVNKIANWVTSASGVSPFNLTNFTLNAELVNNCSELIISEYMEGSSFNKYIEIYNPTNAQILLTNNYSIQIFYNGSNSSSTIDLVGSIEPYGVFILSHSSAAIGVVESQSTNSLKFNGNDAVALANATSIIDVVGVIGDPTNFGEDKGFKRKLVVKEPSVLFDELEWDELSVDDFSNLGSYFGDCGYVCSNSKTSIWNGMAWSNGMPNKYTTAIVNQSYNTSSNTSFNACSLLVEENAILTIANSTFIEVQNNVEIKGDLIVETAAAFLQTNNLASFQILDNGTASVQKTAAPINAWYEYTYWSSPVTSAIIGNTLVNAAESRRFWFKAQNWLDAFAENNNNNAAVSGQDNVDDNGDDWQYVKATDLMIPGVGYAATYTPNKFTHAGQQYECVFFGAFNNGVITVPAYRNDTEKNDVNWNFIGNPYPSAIDVDAFFSENVYNSISNPSGVLDGAIYLWSQNTPPSNTANGNDQYNFSQSDYAVINGTGSISAGGDSQIPERFIPSCQGFFMSFSNNAQAVSTASAGIYKGNVIFNNAMRVQQHNNQFFKLDKNSKEIENTNRLWLNLTAEGGLFSQALVGYVDGATNELDTPFYDTVRNSSSKLYASIYSTVEGSESKLAIQGKSKEKLNVNEEFVLGFDTSIEQPITYELSIAKIEGDFLTALTVYVEDQVTGKSHNLSESSYFFTSEVGTFNKRFKIRFFKEEVLGIEDEVPLNLLSISIIENEKLEFSTLENVYMEHIQIVDLLGRKLIDFEGETNEKIVDLAALASSIYFVRVQLSNHKMIQKKLLKK</sequence>
<evidence type="ECO:0000259" key="2">
    <source>
        <dbReference type="Pfam" id="PF00932"/>
    </source>
</evidence>